<dbReference type="RefSeq" id="WP_309941920.1">
    <property type="nucleotide sequence ID" value="NZ_AP025305.1"/>
</dbReference>
<dbReference type="NCBIfam" id="TIGR00778">
    <property type="entry name" value="ahpD_dom"/>
    <property type="match status" value="1"/>
</dbReference>
<dbReference type="EMBL" id="JAVDQD010000007">
    <property type="protein sequence ID" value="MDR6241286.1"/>
    <property type="molecule type" value="Genomic_DNA"/>
</dbReference>
<dbReference type="Pfam" id="PF02627">
    <property type="entry name" value="CMD"/>
    <property type="match status" value="1"/>
</dbReference>
<organism evidence="2 3">
    <name type="scientific">Aureibacter tunicatorum</name>
    <dbReference type="NCBI Taxonomy" id="866807"/>
    <lineage>
        <taxon>Bacteria</taxon>
        <taxon>Pseudomonadati</taxon>
        <taxon>Bacteroidota</taxon>
        <taxon>Cytophagia</taxon>
        <taxon>Cytophagales</taxon>
        <taxon>Persicobacteraceae</taxon>
        <taxon>Aureibacter</taxon>
    </lineage>
</organism>
<feature type="domain" description="Carboxymuconolactone decarboxylase-like" evidence="1">
    <location>
        <begin position="128"/>
        <end position="188"/>
    </location>
</feature>
<dbReference type="AlphaFoldDB" id="A0AAE4BU05"/>
<protein>
    <submittedName>
        <fullName evidence="2">AhpD family alkylhydroperoxidase</fullName>
    </submittedName>
</protein>
<dbReference type="GO" id="GO:0051920">
    <property type="term" value="F:peroxiredoxin activity"/>
    <property type="evidence" value="ECO:0007669"/>
    <property type="project" value="InterPro"/>
</dbReference>
<dbReference type="InterPro" id="IPR029032">
    <property type="entry name" value="AhpD-like"/>
</dbReference>
<dbReference type="InterPro" id="IPR003779">
    <property type="entry name" value="CMD-like"/>
</dbReference>
<gene>
    <name evidence="2" type="ORF">HNQ88_004364</name>
</gene>
<evidence type="ECO:0000259" key="1">
    <source>
        <dbReference type="Pfam" id="PF02627"/>
    </source>
</evidence>
<name>A0AAE4BU05_9BACT</name>
<keyword evidence="3" id="KW-1185">Reference proteome</keyword>
<dbReference type="Gene3D" id="1.20.1290.10">
    <property type="entry name" value="AhpD-like"/>
    <property type="match status" value="1"/>
</dbReference>
<evidence type="ECO:0000313" key="2">
    <source>
        <dbReference type="EMBL" id="MDR6241286.1"/>
    </source>
</evidence>
<evidence type="ECO:0000313" key="3">
    <source>
        <dbReference type="Proteomes" id="UP001185092"/>
    </source>
</evidence>
<comment type="caution">
    <text evidence="2">The sequence shown here is derived from an EMBL/GenBank/DDBJ whole genome shotgun (WGS) entry which is preliminary data.</text>
</comment>
<dbReference type="Proteomes" id="UP001185092">
    <property type="component" value="Unassembled WGS sequence"/>
</dbReference>
<sequence>MDYNTVMERLGFDKHSTSMIENLIAESYAVKYTDQLLKNGQYVLDSEALSDEEKILLMVGVANVLKNKSLIDVLVKKAVKEEVIHLDQVGEVLVLSSSMTFHNTLGKVRGFVGGKDLAELEAHDNFQFDEQKKISDRVVELVCLGVSITNGCKMCTRAHFDKAKEAGIDQKEMELALNIVAFVNSFDKLDY</sequence>
<dbReference type="SUPFAM" id="SSF69118">
    <property type="entry name" value="AhpD-like"/>
    <property type="match status" value="1"/>
</dbReference>
<dbReference type="PANTHER" id="PTHR33930">
    <property type="entry name" value="ALKYL HYDROPEROXIDE REDUCTASE AHPD"/>
    <property type="match status" value="1"/>
</dbReference>
<dbReference type="PANTHER" id="PTHR33930:SF8">
    <property type="entry name" value="4-CARBOXYMUCONOLACTONE DECARBOXYLASE"/>
    <property type="match status" value="1"/>
</dbReference>
<accession>A0AAE4BU05</accession>
<dbReference type="InterPro" id="IPR004675">
    <property type="entry name" value="AhpD_core"/>
</dbReference>
<proteinExistence type="predicted"/>
<reference evidence="2" key="1">
    <citation type="submission" date="2023-07" db="EMBL/GenBank/DDBJ databases">
        <title>Genomic Encyclopedia of Type Strains, Phase IV (KMG-IV): sequencing the most valuable type-strain genomes for metagenomic binning, comparative biology and taxonomic classification.</title>
        <authorList>
            <person name="Goeker M."/>
        </authorList>
    </citation>
    <scope>NUCLEOTIDE SEQUENCE</scope>
    <source>
        <strain evidence="2">DSM 26174</strain>
    </source>
</reference>